<dbReference type="Gene3D" id="3.50.50.60">
    <property type="entry name" value="FAD/NAD(P)-binding domain"/>
    <property type="match status" value="1"/>
</dbReference>
<dbReference type="SUPFAM" id="SSF51905">
    <property type="entry name" value="FAD/NAD(P)-binding domain"/>
    <property type="match status" value="1"/>
</dbReference>
<feature type="domain" description="Glucose-methanol-choline oxidoreductase N-terminal" evidence="8">
    <location>
        <begin position="303"/>
        <end position="317"/>
    </location>
</feature>
<accession>A0ABS4AZI2</accession>
<dbReference type="InterPro" id="IPR000172">
    <property type="entry name" value="GMC_OxRdtase_N"/>
</dbReference>
<dbReference type="PANTHER" id="PTHR11552:SF147">
    <property type="entry name" value="CHOLINE DEHYDROGENASE, MITOCHONDRIAL"/>
    <property type="match status" value="1"/>
</dbReference>
<organism evidence="9 10">
    <name type="scientific">Roseomonas nitratireducens</name>
    <dbReference type="NCBI Taxonomy" id="2820810"/>
    <lineage>
        <taxon>Bacteria</taxon>
        <taxon>Pseudomonadati</taxon>
        <taxon>Pseudomonadota</taxon>
        <taxon>Alphaproteobacteria</taxon>
        <taxon>Acetobacterales</taxon>
        <taxon>Roseomonadaceae</taxon>
        <taxon>Roseomonas</taxon>
    </lineage>
</organism>
<dbReference type="SUPFAM" id="SSF54373">
    <property type="entry name" value="FAD-linked reductases, C-terminal domain"/>
    <property type="match status" value="1"/>
</dbReference>
<comment type="cofactor">
    <cofactor evidence="1">
        <name>FAD</name>
        <dbReference type="ChEBI" id="CHEBI:57692"/>
    </cofactor>
</comment>
<evidence type="ECO:0000256" key="1">
    <source>
        <dbReference type="ARBA" id="ARBA00001974"/>
    </source>
</evidence>
<dbReference type="PROSITE" id="PS00623">
    <property type="entry name" value="GMC_OXRED_1"/>
    <property type="match status" value="1"/>
</dbReference>
<name>A0ABS4AZI2_9PROT</name>
<dbReference type="Gene3D" id="3.30.560.10">
    <property type="entry name" value="Glucose Oxidase, domain 3"/>
    <property type="match status" value="1"/>
</dbReference>
<reference evidence="9 10" key="1">
    <citation type="submission" date="2021-03" db="EMBL/GenBank/DDBJ databases">
        <authorList>
            <person name="So Y."/>
        </authorList>
    </citation>
    <scope>NUCLEOTIDE SEQUENCE [LARGE SCALE GENOMIC DNA]</scope>
    <source>
        <strain evidence="9 10">PWR1</strain>
    </source>
</reference>
<keyword evidence="3 5" id="KW-0285">Flavoprotein</keyword>
<evidence type="ECO:0000256" key="2">
    <source>
        <dbReference type="ARBA" id="ARBA00010790"/>
    </source>
</evidence>
<dbReference type="Pfam" id="PF05199">
    <property type="entry name" value="GMC_oxred_C"/>
    <property type="match status" value="1"/>
</dbReference>
<evidence type="ECO:0000256" key="3">
    <source>
        <dbReference type="ARBA" id="ARBA00022630"/>
    </source>
</evidence>
<feature type="region of interest" description="Disordered" evidence="6">
    <location>
        <begin position="1"/>
        <end position="44"/>
    </location>
</feature>
<protein>
    <submittedName>
        <fullName evidence="9">GMC family oxidoreductase N-terminal domain-containing protein</fullName>
    </submittedName>
</protein>
<feature type="domain" description="Glucose-methanol-choline oxidoreductase N-terminal" evidence="7">
    <location>
        <begin position="133"/>
        <end position="156"/>
    </location>
</feature>
<dbReference type="Pfam" id="PF00732">
    <property type="entry name" value="GMC_oxred_N"/>
    <property type="match status" value="1"/>
</dbReference>
<dbReference type="PIRSF" id="PIRSF000137">
    <property type="entry name" value="Alcohol_oxidase"/>
    <property type="match status" value="1"/>
</dbReference>
<dbReference type="Proteomes" id="UP000680815">
    <property type="component" value="Unassembled WGS sequence"/>
</dbReference>
<dbReference type="InterPro" id="IPR012132">
    <property type="entry name" value="GMC_OxRdtase"/>
</dbReference>
<gene>
    <name evidence="9" type="ORF">J5Y09_19725</name>
</gene>
<sequence>MAAARPGDVGQPRRAASRHALRDGDRAAPHGAHLRRGQRADARRRGVTAGPFEGDWDHIVVGAGSAGCVLANRLSDDPKRRVLLLEAGGEARHPYLHVPAGFLKTFRDPRFNWNFSTEPGPGVDGRSIHTPRGRVLGGSSAINGHLWVRGSARDFDDWAQAGCRGWSFTDVLPHFRAIEDYRNDAYRAAGGPQHVSDIPQTHPIVAAFLDGAAELGLARNPDYNGARQEGAFTYQRTIRNGARFSAASAFLAPARGRANLRVVTGATVLRIETAQGRATGITFERDGRTLTARAGGDILLAAGAIGTPHLLQVSGLGPAALSQALGVAVVADNPGVGENLQDHYAMRVVHRVTRPVTLNEQARPPRLWWEMARWLVARKGMLAFSPAHAGAFARSRETLEEPDLQFVFTPASYAEEGVTGRLQDTPGMTIGVWQCRPESRGFVRARSADPRQAPAIQPNYLMAEEDRAAAVAGLRLSRRLLGTGALAPWSAEETAPGPQKESEDDLLAYARARGSTVYHLCGTCRMGGDDAPLAPDLRLRGIAGLRVADASVMPRIVSANTNATTMMIAEKAAALVRGGA</sequence>
<comment type="similarity">
    <text evidence="2 5">Belongs to the GMC oxidoreductase family.</text>
</comment>
<dbReference type="EMBL" id="JAGIYZ010000023">
    <property type="protein sequence ID" value="MBP0466166.1"/>
    <property type="molecule type" value="Genomic_DNA"/>
</dbReference>
<evidence type="ECO:0000256" key="4">
    <source>
        <dbReference type="ARBA" id="ARBA00022827"/>
    </source>
</evidence>
<dbReference type="InterPro" id="IPR036188">
    <property type="entry name" value="FAD/NAD-bd_sf"/>
</dbReference>
<comment type="caution">
    <text evidence="9">The sequence shown here is derived from an EMBL/GenBank/DDBJ whole genome shotgun (WGS) entry which is preliminary data.</text>
</comment>
<keyword evidence="10" id="KW-1185">Reference proteome</keyword>
<proteinExistence type="inferred from homology"/>
<evidence type="ECO:0000313" key="9">
    <source>
        <dbReference type="EMBL" id="MBP0466166.1"/>
    </source>
</evidence>
<evidence type="ECO:0000259" key="8">
    <source>
        <dbReference type="PROSITE" id="PS00624"/>
    </source>
</evidence>
<keyword evidence="4 5" id="KW-0274">FAD</keyword>
<evidence type="ECO:0000313" key="10">
    <source>
        <dbReference type="Proteomes" id="UP000680815"/>
    </source>
</evidence>
<dbReference type="PROSITE" id="PS00624">
    <property type="entry name" value="GMC_OXRED_2"/>
    <property type="match status" value="1"/>
</dbReference>
<evidence type="ECO:0000256" key="5">
    <source>
        <dbReference type="RuleBase" id="RU003968"/>
    </source>
</evidence>
<evidence type="ECO:0000256" key="6">
    <source>
        <dbReference type="SAM" id="MobiDB-lite"/>
    </source>
</evidence>
<dbReference type="PANTHER" id="PTHR11552">
    <property type="entry name" value="GLUCOSE-METHANOL-CHOLINE GMC OXIDOREDUCTASE"/>
    <property type="match status" value="1"/>
</dbReference>
<dbReference type="InterPro" id="IPR007867">
    <property type="entry name" value="GMC_OxRtase_C"/>
</dbReference>
<evidence type="ECO:0000259" key="7">
    <source>
        <dbReference type="PROSITE" id="PS00623"/>
    </source>
</evidence>